<dbReference type="SUPFAM" id="SSF81767">
    <property type="entry name" value="Pre-protein crosslinking domain of SecA"/>
    <property type="match status" value="1"/>
</dbReference>
<feature type="region of interest" description="Disordered" evidence="4">
    <location>
        <begin position="802"/>
        <end position="858"/>
    </location>
</feature>
<dbReference type="PANTHER" id="PTHR30612:SF0">
    <property type="entry name" value="CHLOROPLAST PROTEIN-TRANSPORTING ATPASE"/>
    <property type="match status" value="1"/>
</dbReference>
<dbReference type="PROSITE" id="PS51192">
    <property type="entry name" value="HELICASE_ATP_BIND_1"/>
    <property type="match status" value="1"/>
</dbReference>
<keyword evidence="3" id="KW-0811">Translocation</keyword>
<evidence type="ECO:0000256" key="1">
    <source>
        <dbReference type="ARBA" id="ARBA00022490"/>
    </source>
</evidence>
<dbReference type="PANTHER" id="PTHR30612">
    <property type="entry name" value="SECA INNER MEMBRANE COMPONENT OF SEC PROTEIN SECRETION SYSTEM"/>
    <property type="match status" value="1"/>
</dbReference>
<dbReference type="Gene3D" id="3.90.1440.10">
    <property type="entry name" value="SecA, preprotein cross-linking domain"/>
    <property type="match status" value="1"/>
</dbReference>
<dbReference type="InterPro" id="IPR014018">
    <property type="entry name" value="SecA_motor_DEAD"/>
</dbReference>
<evidence type="ECO:0000259" key="7">
    <source>
        <dbReference type="PROSITE" id="PS51194"/>
    </source>
</evidence>
<dbReference type="GO" id="GO:0017038">
    <property type="term" value="P:protein import"/>
    <property type="evidence" value="ECO:0007669"/>
    <property type="project" value="InterPro"/>
</dbReference>
<feature type="compositionally biased region" description="Basic and acidic residues" evidence="4">
    <location>
        <begin position="802"/>
        <end position="843"/>
    </location>
</feature>
<comment type="caution">
    <text evidence="9">The sequence shown here is derived from an EMBL/GenBank/DDBJ whole genome shotgun (WGS) entry which is preliminary data.</text>
</comment>
<dbReference type="Gene3D" id="3.40.50.300">
    <property type="entry name" value="P-loop containing nucleotide triphosphate hydrolases"/>
    <property type="match status" value="3"/>
</dbReference>
<evidence type="ECO:0000256" key="4">
    <source>
        <dbReference type="SAM" id="MobiDB-lite"/>
    </source>
</evidence>
<dbReference type="InterPro" id="IPR027417">
    <property type="entry name" value="P-loop_NTPase"/>
</dbReference>
<evidence type="ECO:0000256" key="3">
    <source>
        <dbReference type="ARBA" id="ARBA00023010"/>
    </source>
</evidence>
<dbReference type="GO" id="GO:0006605">
    <property type="term" value="P:protein targeting"/>
    <property type="evidence" value="ECO:0007669"/>
    <property type="project" value="InterPro"/>
</dbReference>
<feature type="domain" description="SecA family profile" evidence="8">
    <location>
        <begin position="1395"/>
        <end position="2090"/>
    </location>
</feature>
<accession>A0A2A2JW59</accession>
<feature type="transmembrane region" description="Helical" evidence="5">
    <location>
        <begin position="2854"/>
        <end position="2877"/>
    </location>
</feature>
<keyword evidence="5" id="KW-0472">Membrane</keyword>
<keyword evidence="2" id="KW-0653">Protein transport</keyword>
<feature type="region of interest" description="Disordered" evidence="4">
    <location>
        <begin position="364"/>
        <end position="384"/>
    </location>
</feature>
<keyword evidence="2" id="KW-0813">Transport</keyword>
<keyword evidence="1" id="KW-0963">Cytoplasm</keyword>
<dbReference type="Proteomes" id="UP000218231">
    <property type="component" value="Unassembled WGS sequence"/>
</dbReference>
<reference evidence="9 10" key="1">
    <citation type="journal article" date="2017" name="Curr. Biol.">
        <title>Genome architecture and evolution of a unichromosomal asexual nematode.</title>
        <authorList>
            <person name="Fradin H."/>
            <person name="Zegar C."/>
            <person name="Gutwein M."/>
            <person name="Lucas J."/>
            <person name="Kovtun M."/>
            <person name="Corcoran D."/>
            <person name="Baugh L.R."/>
            <person name="Kiontke K."/>
            <person name="Gunsalus K."/>
            <person name="Fitch D.H."/>
            <person name="Piano F."/>
        </authorList>
    </citation>
    <scope>NUCLEOTIDE SEQUENCE [LARGE SCALE GENOMIC DNA]</scope>
    <source>
        <strain evidence="9">PF1309</strain>
    </source>
</reference>
<dbReference type="PROSITE" id="PS51196">
    <property type="entry name" value="SECA_MOTOR_DEAD"/>
    <property type="match status" value="1"/>
</dbReference>
<dbReference type="Pfam" id="PF07517">
    <property type="entry name" value="SecA_DEAD"/>
    <property type="match status" value="1"/>
</dbReference>
<dbReference type="InterPro" id="IPR014001">
    <property type="entry name" value="Helicase_ATP-bd"/>
</dbReference>
<dbReference type="PRINTS" id="PR00906">
    <property type="entry name" value="SECA"/>
</dbReference>
<evidence type="ECO:0000259" key="8">
    <source>
        <dbReference type="PROSITE" id="PS51196"/>
    </source>
</evidence>
<organism evidence="9 10">
    <name type="scientific">Diploscapter pachys</name>
    <dbReference type="NCBI Taxonomy" id="2018661"/>
    <lineage>
        <taxon>Eukaryota</taxon>
        <taxon>Metazoa</taxon>
        <taxon>Ecdysozoa</taxon>
        <taxon>Nematoda</taxon>
        <taxon>Chromadorea</taxon>
        <taxon>Rhabditida</taxon>
        <taxon>Rhabditina</taxon>
        <taxon>Rhabditomorpha</taxon>
        <taxon>Rhabditoidea</taxon>
        <taxon>Rhabditidae</taxon>
        <taxon>Diploscapter</taxon>
    </lineage>
</organism>
<dbReference type="STRING" id="2018661.A0A2A2JW59"/>
<dbReference type="OrthoDB" id="10038397at2759"/>
<proteinExistence type="predicted"/>
<evidence type="ECO:0000313" key="10">
    <source>
        <dbReference type="Proteomes" id="UP000218231"/>
    </source>
</evidence>
<feature type="domain" description="Helicase ATP-binding" evidence="6">
    <location>
        <begin position="1491"/>
        <end position="1629"/>
    </location>
</feature>
<dbReference type="GO" id="GO:0005524">
    <property type="term" value="F:ATP binding"/>
    <property type="evidence" value="ECO:0007669"/>
    <property type="project" value="InterPro"/>
</dbReference>
<protein>
    <submittedName>
        <fullName evidence="9">Uncharacterized protein</fullName>
    </submittedName>
</protein>
<dbReference type="SUPFAM" id="SSF52540">
    <property type="entry name" value="P-loop containing nucleoside triphosphate hydrolases"/>
    <property type="match status" value="2"/>
</dbReference>
<dbReference type="SMART" id="SM00957">
    <property type="entry name" value="SecA_DEAD"/>
    <property type="match status" value="1"/>
</dbReference>
<feature type="transmembrane region" description="Helical" evidence="5">
    <location>
        <begin position="2822"/>
        <end position="2848"/>
    </location>
</feature>
<keyword evidence="10" id="KW-1185">Reference proteome</keyword>
<feature type="compositionally biased region" description="Gly residues" evidence="4">
    <location>
        <begin position="364"/>
        <end position="374"/>
    </location>
</feature>
<feature type="domain" description="Helicase C-terminal" evidence="7">
    <location>
        <begin position="1915"/>
        <end position="2105"/>
    </location>
</feature>
<dbReference type="GO" id="GO:0016020">
    <property type="term" value="C:membrane"/>
    <property type="evidence" value="ECO:0007669"/>
    <property type="project" value="InterPro"/>
</dbReference>
<dbReference type="InterPro" id="IPR011115">
    <property type="entry name" value="SecA_DEAD"/>
</dbReference>
<dbReference type="InterPro" id="IPR001650">
    <property type="entry name" value="Helicase_C-like"/>
</dbReference>
<keyword evidence="5" id="KW-0812">Transmembrane</keyword>
<evidence type="ECO:0000256" key="5">
    <source>
        <dbReference type="SAM" id="Phobius"/>
    </source>
</evidence>
<sequence>MKKQVNNQIRNLLNRLVAHFFSNSAEKEACRVIGAWLGSGDMSLQQWKQWQMFISDDQPVTLKKLRSMKWKTNDDDYHLQKLSNALDDIDKDSFFDEMEQELFEMLRCYLRPPEFKNPTKNVLEIVARTIYTCEVMENIIEEFRKDERLFEVRIHAADACIIDCDFENKIWHGKNLCIVTEKLIVQKKNALIDLSGAGYKVVTADSVKREVDGKKDGENGENGVDGRAGESSGNVAFIAGLVRGATNLSIHLNGGNGEAGTHGGNGADGRVGKGVTQADIDNTCISYGSLYRTSWNYFTDWNPPSDTWTCTLHVWNSSKQFLYREYKGTDGRKITYSLSGDVGYIYTTYDLYFLMAGGEGSMGGKGGDSGVGGEGGRKGEFQQIPLSNGRPMKVDCYIEQKQGTDGPDGKCGNSGKAGSNGNDMVMIDRSAQKKSKKYIPDDTKYKITKSYEYNAGDDTRLDGNRKNGGNGGNGGASDCYIKFKYTDIAKFAMAEAAKQRTCAQREKQSLTVTKATIVIDSVVSDFYEHFKSDAALTGSFAGNNQEWRELEVEEEEVEVEETVQQEVALVRTHIEDEGMHDWKSRAEQIDPNDVLSRIDNESLDLTALVLLFEDIFRVVLPLQDNEIVKRIHKQIEKAQKLGSQANNLPDGMSRADFKRLLDVIKSKMTKKVHLSTELLKDIAKSDKIPSDSIELVNGIVKDVMPCEIKEDVWKTIDASNPLLLEELTAFFDQLKYVAANTQLLHELYKLRTFLHKSQAIFEKFKNDKLNWAEPEAVRRHFDSFLTQKELEKREEMMKKEIEKAEKKKEDMLKKREEKAKKNNKNMQDEERNENSNDKEAEEAKEVDEDMILDSGEASMDTIKNGDQGYFKSMKTSVANWFGSSSEGEAFKDVEKIMKRKDAKIVFESFQQLVNGDQALKNRFSYPTLNMLSQNQYATPCTMPQSVIQLYFLSARILDCNMRFYRYWKLYNKSIISPKDWWQEGDSEKSAFPSYDAFMVAISDSVGMPSIDSNMCKFMITNGIRCSAYRHYISDEKQINIQVFRSSGFCKMRLVENINPHFEQVVRIFISGTGSCASVQPNLEIRKGREAIEDGSKVIPELPLSTEQEPSFYHCFNSTFKHKIEEWTHAMKVSINSNDFLRMLHEIYALRGCPYSLNEWLFTLNTAIESICNVGLSEKAVASLILKKDGELKDVWLALRILAAMKGRCTDDIETMRKQLEEIREPRLHALFGSKLHEIELNEETLNILIKMLAHADDRVVELAGMSMKEWIDIAKCQKWNDFEPLLKRYGAVGYYLVFLDSMQKPETQKLKEIIDRIAKNECFIFEKTISRLAYLISYREVDFSDEYANSVEEMLRNLSNAETKQHMISEVCEVNEPNVKKTHNIHLVVNEYVQNKVLEMDNSNIRSSLDKVFSKSERTLNDLIRLTINLQDAPKRAKEREVEMQEVKKTIEKVNNDEADDINSKTLYQVCVALEKECGVKLRETQKIAILSAIMSKRNLLSQVNTGEGKSYIIATLAIMRTLLSGYKETVDIVTSSSVLAQRDAKDMEKLYSAFGIRVSHNCDEDIEKRKEAYKCAVVYGDITRFERDYLLHSFYKKNVLGSRTRCNVIVDEVDSMLLDNGSNMLYLSHEVAGIELLEPLFVFIHRELRKPKLKLKSDCKREEDSFSSIEVRRVVLRDIFGLITREDIVDLLEEQAMSRKVGTVWRLLSKNQIIDEEGKLRKIEQKYLVKLQEDLKNECGEDTQCRVLTMLAAIRDRAQEIAIPAYLHDVALRHLDEFITNAKKAMFLEPDVEYVVDLDHTGRSGDLNAQVTIIDRGTGTDLSSSQWSEGLHQFLQLKHACRLTPLSMKAVFVSNVSYLKGYNRLNGFSGTLGSVEESKSLVSLYGADLVRIPTFKPKIFNENVPVLSTNRKKWIKDVFNEVCDQVCARRSVLIICRSIAEVKEFKVEFVYLNQLFQNNRNESDKDKSRMQECMKHLIVYEREFDEFNFSDTGFDCSRLIISTNLAGRGTDIKLSKDLIETGGLHVIISFLPENSRIEDQAYGRAARCGQPGSGQIIALVGENSSATTNIFQLKQFRDNAEVHRLRSLSDYYHYHIEIEEDCLDLFRSHCSHVLEQVYSGNNENTLPSKAQVVYFALLDEWANWIDSMTEDIKQCEKSKNQNEKTMIISKVNKFLKNHPLPEKSSSFHKTVEWIGAPQPLLAIALIDVEDETRRKEASAQLENIGRNHPYFIAETNYYLGVIAQQKIRELKAAFLEKKEGKQWKDVTWYNPLHYLQLAKDKVVPKMDEAVANVAKLAVGDIRDTPEWLITNSVEQLLLSFKYLLHSRGMLSTRIQRKAEMKRIVTLLQNTSTSILSNGYNAQCDEVTSLLETLIGNIDDMVGHTVKRDDVCRIFGKGTEAGRQSVELMRELEHCGIISEVSLSHQISLGQLQAIARSHAISATTLISVFNDIRKNEKIPETLQEEKVISSASLLRFFAMPSALGFWRSISRAGCFLHESSFVAIHKSEKVLLFNDIPQSAIPSNPFTLQLSTRNLKDCKLYNMKDVAEAIGKNAVKNIQFEEHITAGNVFIELVGILNPIVVDGDVWLDEFDYISVEDVARQLNLPRVGAEWIVQMLVKNEVLYEVRVRRNSSSDSGIEEDDSEILKNAQIELPKAVYRLKDGVNCENFPKCMRLPLQCLLARQFSYGYALKSIRSSLRKIAEGVENETESTKEKPSLSLILPEQPITDLYNDLISIGILQKQRVMQTLEEVYSDDHGLMAKVRDAFIEKKPRILLNKSTLTSTSDYFNEKCAPMGMERSRLIANGMRLVATVKKPNPWRYYFRLFIVLLPIALVVVGALAIGALVSSAIAPIIPLIALGILAAVGTTLFVINLFMSMQSD</sequence>
<dbReference type="GO" id="GO:0006886">
    <property type="term" value="P:intracellular protein transport"/>
    <property type="evidence" value="ECO:0007669"/>
    <property type="project" value="InterPro"/>
</dbReference>
<evidence type="ECO:0000313" key="9">
    <source>
        <dbReference type="EMBL" id="PAV65935.1"/>
    </source>
</evidence>
<dbReference type="EMBL" id="LIAE01010180">
    <property type="protein sequence ID" value="PAV65935.1"/>
    <property type="molecule type" value="Genomic_DNA"/>
</dbReference>
<name>A0A2A2JW59_9BILA</name>
<dbReference type="PROSITE" id="PS51194">
    <property type="entry name" value="HELICASE_CTER"/>
    <property type="match status" value="1"/>
</dbReference>
<keyword evidence="5" id="KW-1133">Transmembrane helix</keyword>
<dbReference type="InterPro" id="IPR000185">
    <property type="entry name" value="SecA"/>
</dbReference>
<evidence type="ECO:0000256" key="2">
    <source>
        <dbReference type="ARBA" id="ARBA00022927"/>
    </source>
</evidence>
<gene>
    <name evidence="9" type="ORF">WR25_11958</name>
</gene>
<evidence type="ECO:0000259" key="6">
    <source>
        <dbReference type="PROSITE" id="PS51192"/>
    </source>
</evidence>
<dbReference type="InterPro" id="IPR036670">
    <property type="entry name" value="SecA_X-link_sf"/>
</dbReference>
<feature type="region of interest" description="Disordered" evidence="4">
    <location>
        <begin position="403"/>
        <end position="424"/>
    </location>
</feature>